<organism evidence="2 3">
    <name type="scientific">Elongatibacter sediminis</name>
    <dbReference type="NCBI Taxonomy" id="3119006"/>
    <lineage>
        <taxon>Bacteria</taxon>
        <taxon>Pseudomonadati</taxon>
        <taxon>Pseudomonadota</taxon>
        <taxon>Gammaproteobacteria</taxon>
        <taxon>Chromatiales</taxon>
        <taxon>Wenzhouxiangellaceae</taxon>
        <taxon>Elongatibacter</taxon>
    </lineage>
</organism>
<evidence type="ECO:0000256" key="1">
    <source>
        <dbReference type="SAM" id="Phobius"/>
    </source>
</evidence>
<evidence type="ECO:0000313" key="2">
    <source>
        <dbReference type="EMBL" id="MEJ8568661.1"/>
    </source>
</evidence>
<evidence type="ECO:0000313" key="3">
    <source>
        <dbReference type="Proteomes" id="UP001359886"/>
    </source>
</evidence>
<name>A0AAW9RMC1_9GAMM</name>
<feature type="transmembrane region" description="Helical" evidence="1">
    <location>
        <begin position="53"/>
        <end position="77"/>
    </location>
</feature>
<dbReference type="RefSeq" id="WP_354695984.1">
    <property type="nucleotide sequence ID" value="NZ_JAZHOG010000009.1"/>
</dbReference>
<proteinExistence type="predicted"/>
<comment type="caution">
    <text evidence="2">The sequence shown here is derived from an EMBL/GenBank/DDBJ whole genome shotgun (WGS) entry which is preliminary data.</text>
</comment>
<dbReference type="PROSITE" id="PS51257">
    <property type="entry name" value="PROKAR_LIPOPROTEIN"/>
    <property type="match status" value="1"/>
</dbReference>
<keyword evidence="1" id="KW-1133">Transmembrane helix</keyword>
<dbReference type="Proteomes" id="UP001359886">
    <property type="component" value="Unassembled WGS sequence"/>
</dbReference>
<reference evidence="2 3" key="1">
    <citation type="submission" date="2024-02" db="EMBL/GenBank/DDBJ databases">
        <title>A novel Wenzhouxiangellaceae bacterium, isolated from coastal sediments.</title>
        <authorList>
            <person name="Du Z.-J."/>
            <person name="Ye Y.-Q."/>
            <person name="Zhang X.-Y."/>
        </authorList>
    </citation>
    <scope>NUCLEOTIDE SEQUENCE [LARGE SCALE GENOMIC DNA]</scope>
    <source>
        <strain evidence="2 3">CH-27</strain>
    </source>
</reference>
<accession>A0AAW9RMC1</accession>
<dbReference type="AlphaFoldDB" id="A0AAW9RMC1"/>
<feature type="transmembrane region" description="Helical" evidence="1">
    <location>
        <begin position="29"/>
        <end position="46"/>
    </location>
</feature>
<keyword evidence="1" id="KW-0472">Membrane</keyword>
<keyword evidence="1" id="KW-0812">Transmembrane</keyword>
<dbReference type="EMBL" id="JAZHOG010000009">
    <property type="protein sequence ID" value="MEJ8568661.1"/>
    <property type="molecule type" value="Genomic_DNA"/>
</dbReference>
<feature type="transmembrane region" description="Helical" evidence="1">
    <location>
        <begin position="89"/>
        <end position="109"/>
    </location>
</feature>
<feature type="transmembrane region" description="Helical" evidence="1">
    <location>
        <begin position="114"/>
        <end position="131"/>
    </location>
</feature>
<keyword evidence="3" id="KW-1185">Reference proteome</keyword>
<feature type="transmembrane region" description="Helical" evidence="1">
    <location>
        <begin position="143"/>
        <end position="161"/>
    </location>
</feature>
<protein>
    <submittedName>
        <fullName evidence="2">DUF2878 domain-containing protein</fullName>
    </submittedName>
</protein>
<dbReference type="Pfam" id="PF11086">
    <property type="entry name" value="DUF2878"/>
    <property type="match status" value="1"/>
</dbReference>
<dbReference type="InterPro" id="IPR021306">
    <property type="entry name" value="DUF2878"/>
</dbReference>
<sequence length="186" mass="19498">MRIKLLNYGLFQVGWLACVVGAAGGYPQAGVLAVAVIAALHLTLAARASRELAVLAACALLGGAFDSIVLATGWVIYPNGEWIPGAAPYWIIAMWVLFGSTLNLSMGWLRGRPWVSALLGAIGAPLSYLGGARLGAMTLVEPVAAMTLLAVGWAAMLPVLVRLASRLDGFLTDARPAYVLTGWRHG</sequence>
<gene>
    <name evidence="2" type="ORF">V3330_13595</name>
</gene>